<evidence type="ECO:0000313" key="3">
    <source>
        <dbReference type="Proteomes" id="UP000060787"/>
    </source>
</evidence>
<feature type="signal peptide" evidence="1">
    <location>
        <begin position="1"/>
        <end position="34"/>
    </location>
</feature>
<dbReference type="KEGG" id="laq:GLA29479_4698"/>
<name>A0A0S2FFA1_LYSAN</name>
<dbReference type="RefSeq" id="WP_144436664.1">
    <property type="nucleotide sequence ID" value="NZ_CP011129.1"/>
</dbReference>
<dbReference type="Proteomes" id="UP000060787">
    <property type="component" value="Chromosome"/>
</dbReference>
<dbReference type="STRING" id="84531.LA76x_4083"/>
<sequence length="210" mass="22521">MKCSDFTGAFPRGARRKGVVLVVLTCLASACAVAPPQPTVLAEANFNGEAAVAAVRAAAGGAARELDVQPIRDPQVEDLRQQATQLERARKYVEAAAALDQALQINAADPALLQERAEAALLQHRLDDAERYAQKAFDSGSQVGPLCRRHWATIAQVRQAKLDGVGAAMKLAQKQEHYDALVPQRSQLTEAKKQAQAKIDVCTVAAPARY</sequence>
<dbReference type="AlphaFoldDB" id="A0A0S2FFA1"/>
<dbReference type="EMBL" id="CP011129">
    <property type="protein sequence ID" value="ALN82199.1"/>
    <property type="molecule type" value="Genomic_DNA"/>
</dbReference>
<dbReference type="PROSITE" id="PS51257">
    <property type="entry name" value="PROKAR_LIPOPROTEIN"/>
    <property type="match status" value="1"/>
</dbReference>
<dbReference type="SUPFAM" id="SSF48452">
    <property type="entry name" value="TPR-like"/>
    <property type="match status" value="1"/>
</dbReference>
<evidence type="ECO:0000313" key="2">
    <source>
        <dbReference type="EMBL" id="ALN82199.1"/>
    </source>
</evidence>
<organism evidence="2 3">
    <name type="scientific">Lysobacter antibioticus</name>
    <dbReference type="NCBI Taxonomy" id="84531"/>
    <lineage>
        <taxon>Bacteria</taxon>
        <taxon>Pseudomonadati</taxon>
        <taxon>Pseudomonadota</taxon>
        <taxon>Gammaproteobacteria</taxon>
        <taxon>Lysobacterales</taxon>
        <taxon>Lysobacteraceae</taxon>
        <taxon>Lysobacter</taxon>
    </lineage>
</organism>
<protein>
    <submittedName>
        <fullName evidence="2">TPR repeat family protein</fullName>
    </submittedName>
</protein>
<dbReference type="KEGG" id="lab:LA76x_4083"/>
<reference evidence="2 3" key="1">
    <citation type="journal article" date="2015" name="BMC Genomics">
        <title>Comparative genomics and metabolic profiling of the genus Lysobacter.</title>
        <authorList>
            <person name="de Bruijn I."/>
            <person name="Cheng X."/>
            <person name="de Jager V."/>
            <person name="Exposito R.G."/>
            <person name="Watrous J."/>
            <person name="Patel N."/>
            <person name="Postma J."/>
            <person name="Dorrestein P.C."/>
            <person name="Kobayashi D."/>
            <person name="Raaijmakers J.M."/>
        </authorList>
    </citation>
    <scope>NUCLEOTIDE SEQUENCE [LARGE SCALE GENOMIC DNA]</scope>
    <source>
        <strain evidence="2 3">76</strain>
    </source>
</reference>
<dbReference type="OrthoDB" id="5957580at2"/>
<dbReference type="InterPro" id="IPR011990">
    <property type="entry name" value="TPR-like_helical_dom_sf"/>
</dbReference>
<gene>
    <name evidence="2" type="ORF">LA76x_4083</name>
</gene>
<accession>A0A0S2FFA1</accession>
<dbReference type="PATRIC" id="fig|84531.7.peg.4590"/>
<proteinExistence type="predicted"/>
<evidence type="ECO:0000256" key="1">
    <source>
        <dbReference type="SAM" id="SignalP"/>
    </source>
</evidence>
<feature type="chain" id="PRO_5009798145" evidence="1">
    <location>
        <begin position="35"/>
        <end position="210"/>
    </location>
</feature>
<keyword evidence="3" id="KW-1185">Reference proteome</keyword>
<keyword evidence="1" id="KW-0732">Signal</keyword>
<dbReference type="eggNOG" id="COG0457">
    <property type="taxonomic scope" value="Bacteria"/>
</dbReference>
<dbReference type="Gene3D" id="1.25.40.10">
    <property type="entry name" value="Tetratricopeptide repeat domain"/>
    <property type="match status" value="1"/>
</dbReference>